<dbReference type="AlphaFoldDB" id="A0A2A2SB34"/>
<dbReference type="Proteomes" id="UP000218151">
    <property type="component" value="Unassembled WGS sequence"/>
</dbReference>
<reference evidence="2" key="1">
    <citation type="submission" date="2017-09" db="EMBL/GenBank/DDBJ databases">
        <authorList>
            <person name="Feng G."/>
            <person name="Zhu H."/>
        </authorList>
    </citation>
    <scope>NUCLEOTIDE SEQUENCE [LARGE SCALE GENOMIC DNA]</scope>
    <source>
        <strain evidence="2">1PNM-20</strain>
    </source>
</reference>
<organism evidence="1 2">
    <name type="scientific">Sphingomonas lenta</name>
    <dbReference type="NCBI Taxonomy" id="1141887"/>
    <lineage>
        <taxon>Bacteria</taxon>
        <taxon>Pseudomonadati</taxon>
        <taxon>Pseudomonadota</taxon>
        <taxon>Alphaproteobacteria</taxon>
        <taxon>Sphingomonadales</taxon>
        <taxon>Sphingomonadaceae</taxon>
        <taxon>Sphingomonas</taxon>
    </lineage>
</organism>
<dbReference type="SUPFAM" id="SSF55961">
    <property type="entry name" value="Bet v1-like"/>
    <property type="match status" value="1"/>
</dbReference>
<dbReference type="Gene3D" id="3.30.530.20">
    <property type="match status" value="1"/>
</dbReference>
<dbReference type="OrthoDB" id="7448864at2"/>
<evidence type="ECO:0000313" key="2">
    <source>
        <dbReference type="Proteomes" id="UP000218151"/>
    </source>
</evidence>
<protein>
    <recommendedName>
        <fullName evidence="3">Polyketide cyclase</fullName>
    </recommendedName>
</protein>
<comment type="caution">
    <text evidence="1">The sequence shown here is derived from an EMBL/GenBank/DDBJ whole genome shotgun (WGS) entry which is preliminary data.</text>
</comment>
<dbReference type="EMBL" id="NSLI01000006">
    <property type="protein sequence ID" value="PAX06457.1"/>
    <property type="molecule type" value="Genomic_DNA"/>
</dbReference>
<evidence type="ECO:0000313" key="1">
    <source>
        <dbReference type="EMBL" id="PAX06457.1"/>
    </source>
</evidence>
<gene>
    <name evidence="1" type="ORF">CKY28_17015</name>
</gene>
<dbReference type="Pfam" id="PF10604">
    <property type="entry name" value="Polyketide_cyc2"/>
    <property type="match status" value="1"/>
</dbReference>
<dbReference type="InterPro" id="IPR023393">
    <property type="entry name" value="START-like_dom_sf"/>
</dbReference>
<name>A0A2A2SB34_9SPHN</name>
<keyword evidence="2" id="KW-1185">Reference proteome</keyword>
<dbReference type="RefSeq" id="WP_095999592.1">
    <property type="nucleotide sequence ID" value="NZ_NSLI01000006.1"/>
</dbReference>
<evidence type="ECO:0008006" key="3">
    <source>
        <dbReference type="Google" id="ProtNLM"/>
    </source>
</evidence>
<accession>A0A2A2SB34</accession>
<proteinExistence type="predicted"/>
<sequence>MFEVENIVQVDQPIGRVWDVLTAFAEFEQWHPYVWIEGRAAYGGVIRYGLKQLAGLPARRTVPARVLHFEPKRTLGWRLWVPRLLTVDEFYTLSGAGARTVVRHHVRCEGPISGLIRRPVSRKVKSLLERADAALATKLGDRVTERYRSSDRRSKRR</sequence>
<dbReference type="InterPro" id="IPR019587">
    <property type="entry name" value="Polyketide_cyclase/dehydratase"/>
</dbReference>